<dbReference type="AlphaFoldDB" id="A0A1M7CHV2"/>
<evidence type="ECO:0000313" key="3">
    <source>
        <dbReference type="Proteomes" id="UP000184420"/>
    </source>
</evidence>
<keyword evidence="1" id="KW-0812">Transmembrane</keyword>
<evidence type="ECO:0000313" key="2">
    <source>
        <dbReference type="EMBL" id="SHL66790.1"/>
    </source>
</evidence>
<feature type="transmembrane region" description="Helical" evidence="1">
    <location>
        <begin position="38"/>
        <end position="56"/>
    </location>
</feature>
<keyword evidence="1" id="KW-0472">Membrane</keyword>
<dbReference type="STRING" id="1419482.SAMN05444266_104333"/>
<feature type="transmembrane region" description="Helical" evidence="1">
    <location>
        <begin position="7"/>
        <end position="32"/>
    </location>
</feature>
<dbReference type="OrthoDB" id="332088at2"/>
<organism evidence="2 3">
    <name type="scientific">Chitinophaga jiangningensis</name>
    <dbReference type="NCBI Taxonomy" id="1419482"/>
    <lineage>
        <taxon>Bacteria</taxon>
        <taxon>Pseudomonadati</taxon>
        <taxon>Bacteroidota</taxon>
        <taxon>Chitinophagia</taxon>
        <taxon>Chitinophagales</taxon>
        <taxon>Chitinophagaceae</taxon>
        <taxon>Chitinophaga</taxon>
    </lineage>
</organism>
<keyword evidence="3" id="KW-1185">Reference proteome</keyword>
<protein>
    <submittedName>
        <fullName evidence="2">Uncharacterized protein</fullName>
    </submittedName>
</protein>
<name>A0A1M7CHV2_9BACT</name>
<accession>A0A1M7CHV2</accession>
<evidence type="ECO:0000256" key="1">
    <source>
        <dbReference type="SAM" id="Phobius"/>
    </source>
</evidence>
<reference evidence="2 3" key="1">
    <citation type="submission" date="2016-11" db="EMBL/GenBank/DDBJ databases">
        <authorList>
            <person name="Jaros S."/>
            <person name="Januszkiewicz K."/>
            <person name="Wedrychowicz H."/>
        </authorList>
    </citation>
    <scope>NUCLEOTIDE SEQUENCE [LARGE SCALE GENOMIC DNA]</scope>
    <source>
        <strain evidence="2 3">DSM 27406</strain>
    </source>
</reference>
<dbReference type="EMBL" id="FRBL01000004">
    <property type="protein sequence ID" value="SHL66790.1"/>
    <property type="molecule type" value="Genomic_DNA"/>
</dbReference>
<dbReference type="RefSeq" id="WP_073081020.1">
    <property type="nucleotide sequence ID" value="NZ_FRBL01000004.1"/>
</dbReference>
<proteinExistence type="predicted"/>
<gene>
    <name evidence="2" type="ORF">SAMN05444266_104333</name>
</gene>
<sequence length="66" mass="7292">MQRIGSFLVIVGLLSIVAGFFNHVPKVLIWIYQWGEPTAWAIKIGLIVIGAVLYIMSSKSSEEATK</sequence>
<keyword evidence="1" id="KW-1133">Transmembrane helix</keyword>
<dbReference type="Proteomes" id="UP000184420">
    <property type="component" value="Unassembled WGS sequence"/>
</dbReference>